<reference evidence="2 3" key="1">
    <citation type="submission" date="2018-03" db="EMBL/GenBank/DDBJ databases">
        <title>Whole genome sequencing of Histamine producing bacteria.</title>
        <authorList>
            <person name="Butler K."/>
        </authorList>
    </citation>
    <scope>NUCLEOTIDE SEQUENCE [LARGE SCALE GENOMIC DNA]</scope>
    <source>
        <strain evidence="2 3">JCM 13586</strain>
    </source>
</reference>
<dbReference type="RefSeq" id="WP_107348237.1">
    <property type="nucleotide sequence ID" value="NZ_PYMH01000002.1"/>
</dbReference>
<dbReference type="Pfam" id="PF11059">
    <property type="entry name" value="DUF2860"/>
    <property type="match status" value="1"/>
</dbReference>
<protein>
    <recommendedName>
        <fullName evidence="4">DUF2860 domain-containing protein</fullName>
    </recommendedName>
</protein>
<dbReference type="AlphaFoldDB" id="A0A2T3J1E5"/>
<dbReference type="OrthoDB" id="6199337at2"/>
<proteinExistence type="predicted"/>
<accession>A0A2T3J1E5</accession>
<dbReference type="EMBL" id="PYMH01000002">
    <property type="protein sequence ID" value="PSU34914.1"/>
    <property type="molecule type" value="Genomic_DNA"/>
</dbReference>
<keyword evidence="1" id="KW-0732">Signal</keyword>
<dbReference type="Proteomes" id="UP000241222">
    <property type="component" value="Unassembled WGS sequence"/>
</dbReference>
<feature type="signal peptide" evidence="1">
    <location>
        <begin position="1"/>
        <end position="21"/>
    </location>
</feature>
<feature type="chain" id="PRO_5015628887" description="DUF2860 domain-containing protein" evidence="1">
    <location>
        <begin position="22"/>
        <end position="318"/>
    </location>
</feature>
<comment type="caution">
    <text evidence="2">The sequence shown here is derived from an EMBL/GenBank/DDBJ whole genome shotgun (WGS) entry which is preliminary data.</text>
</comment>
<keyword evidence="3" id="KW-1185">Reference proteome</keyword>
<sequence>MKKTQFCLVTLFSGIAFIAQASDTSRFSGELSINAGFATSDSNLNPNGDKTLASLNDQVSHTNNAFVAPLGSVSYALDNQNSHRIYMGTSRDDLAVGTLAFELGYQYDFLDGTRLDIGVLPTVLSGEVWADPYLVGESRTTTDIDGNAYRLKLSNIWNSGVSFDMAYATSEIDNDQITEQALLRDSSTYYLKGQYRSMLGSNSGLISAFSYTGRDAEGKAASYNKYKAELTYLYFSSGHSLALTGSYAYRDFNAVNPIFGKERSDDIYSLFLAYEYANIPGWDNWSAISFVGSTFTTSNIDFYESNDLLMSVGLNYKF</sequence>
<dbReference type="PIRSF" id="PIRSF028696">
    <property type="entry name" value="UCP028696"/>
    <property type="match status" value="1"/>
</dbReference>
<evidence type="ECO:0000313" key="2">
    <source>
        <dbReference type="EMBL" id="PSU34914.1"/>
    </source>
</evidence>
<evidence type="ECO:0000313" key="3">
    <source>
        <dbReference type="Proteomes" id="UP000241222"/>
    </source>
</evidence>
<evidence type="ECO:0008006" key="4">
    <source>
        <dbReference type="Google" id="ProtNLM"/>
    </source>
</evidence>
<dbReference type="InterPro" id="IPR016896">
    <property type="entry name" value="DUF2860"/>
</dbReference>
<gene>
    <name evidence="2" type="ORF">C9I99_07520</name>
</gene>
<evidence type="ECO:0000256" key="1">
    <source>
        <dbReference type="SAM" id="SignalP"/>
    </source>
</evidence>
<name>A0A2T3J1E5_9GAMM</name>
<organism evidence="2 3">
    <name type="scientific">Photobacterium lutimaris</name>
    <dbReference type="NCBI Taxonomy" id="388278"/>
    <lineage>
        <taxon>Bacteria</taxon>
        <taxon>Pseudomonadati</taxon>
        <taxon>Pseudomonadota</taxon>
        <taxon>Gammaproteobacteria</taxon>
        <taxon>Vibrionales</taxon>
        <taxon>Vibrionaceae</taxon>
        <taxon>Photobacterium</taxon>
    </lineage>
</organism>